<protein>
    <submittedName>
        <fullName evidence="2">Gamma carbonic anhydrase family protein</fullName>
    </submittedName>
</protein>
<evidence type="ECO:0000313" key="3">
    <source>
        <dbReference type="Proteomes" id="UP000519023"/>
    </source>
</evidence>
<dbReference type="SUPFAM" id="SSF51161">
    <property type="entry name" value="Trimeric LpxA-like enzymes"/>
    <property type="match status" value="1"/>
</dbReference>
<reference evidence="2 3" key="1">
    <citation type="submission" date="2020-04" db="EMBL/GenBank/DDBJ databases">
        <title>Sphingobium sp. AR-3-1 isolated from Arctic soil.</title>
        <authorList>
            <person name="Dahal R.H."/>
            <person name="Chaudhary D.K."/>
        </authorList>
    </citation>
    <scope>NUCLEOTIDE SEQUENCE [LARGE SCALE GENOMIC DNA]</scope>
    <source>
        <strain evidence="2 3">AR-3-1</strain>
    </source>
</reference>
<accession>A0A7X9ZS28</accession>
<keyword evidence="3" id="KW-1185">Reference proteome</keyword>
<dbReference type="Gene3D" id="2.160.10.10">
    <property type="entry name" value="Hexapeptide repeat proteins"/>
    <property type="match status" value="1"/>
</dbReference>
<evidence type="ECO:0000313" key="2">
    <source>
        <dbReference type="EMBL" id="NML09131.1"/>
    </source>
</evidence>
<feature type="region of interest" description="Disordered" evidence="1">
    <location>
        <begin position="1"/>
        <end position="30"/>
    </location>
</feature>
<dbReference type="EMBL" id="JABBFV010000001">
    <property type="protein sequence ID" value="NML09131.1"/>
    <property type="molecule type" value="Genomic_DNA"/>
</dbReference>
<dbReference type="InterPro" id="IPR050484">
    <property type="entry name" value="Transf_Hexapept/Carb_Anhydrase"/>
</dbReference>
<dbReference type="InterPro" id="IPR047324">
    <property type="entry name" value="LbH_gamma_CA-like"/>
</dbReference>
<dbReference type="PANTHER" id="PTHR13061">
    <property type="entry name" value="DYNACTIN SUBUNIT P25"/>
    <property type="match status" value="1"/>
</dbReference>
<dbReference type="AlphaFoldDB" id="A0A7X9ZS28"/>
<comment type="caution">
    <text evidence="2">The sequence shown here is derived from an EMBL/GenBank/DDBJ whole genome shotgun (WGS) entry which is preliminary data.</text>
</comment>
<dbReference type="Pfam" id="PF00132">
    <property type="entry name" value="Hexapep"/>
    <property type="match status" value="1"/>
</dbReference>
<dbReference type="Proteomes" id="UP000519023">
    <property type="component" value="Unassembled WGS sequence"/>
</dbReference>
<gene>
    <name evidence="2" type="ORF">HHL08_03045</name>
</gene>
<sequence length="215" mass="22899">MPASCRCSRSNHERRDAVSGPAHSDAHPGASIIPFNGKTPVIHPSAFIAPGCRIIGDVEIGQDASIWYNCVIRGDVNRVRIGARSNVQDGTVIHCDSPGDRADGRPADGWPAIIGEDVLIGHMAMIHGCVLQDRAFVGLGAIVMSGCTVESDAMLAAGALLSPGKRVLHRQLWAGRPAKYMRDLSDAALIDMREGVDHYVHNAKAHKGAVRAMEA</sequence>
<dbReference type="PANTHER" id="PTHR13061:SF29">
    <property type="entry name" value="GAMMA CARBONIC ANHYDRASE-LIKE 1, MITOCHONDRIAL-RELATED"/>
    <property type="match status" value="1"/>
</dbReference>
<dbReference type="InterPro" id="IPR001451">
    <property type="entry name" value="Hexapep"/>
</dbReference>
<dbReference type="CDD" id="cd04645">
    <property type="entry name" value="LbH_gamma_CA_like"/>
    <property type="match status" value="1"/>
</dbReference>
<dbReference type="InterPro" id="IPR011004">
    <property type="entry name" value="Trimer_LpxA-like_sf"/>
</dbReference>
<proteinExistence type="predicted"/>
<evidence type="ECO:0000256" key="1">
    <source>
        <dbReference type="SAM" id="MobiDB-lite"/>
    </source>
</evidence>
<organism evidence="2 3">
    <name type="scientific">Sphingobium psychrophilum</name>
    <dbReference type="NCBI Taxonomy" id="2728834"/>
    <lineage>
        <taxon>Bacteria</taxon>
        <taxon>Pseudomonadati</taxon>
        <taxon>Pseudomonadota</taxon>
        <taxon>Alphaproteobacteria</taxon>
        <taxon>Sphingomonadales</taxon>
        <taxon>Sphingomonadaceae</taxon>
        <taxon>Sphingobium</taxon>
    </lineage>
</organism>
<name>A0A7X9ZS28_9SPHN</name>